<keyword evidence="1" id="KW-0175">Coiled coil</keyword>
<proteinExistence type="predicted"/>
<feature type="transmembrane region" description="Helical" evidence="2">
    <location>
        <begin position="28"/>
        <end position="47"/>
    </location>
</feature>
<dbReference type="AlphaFoldDB" id="A0ABC8JII2"/>
<keyword evidence="2" id="KW-0472">Membrane</keyword>
<keyword evidence="4" id="KW-1185">Reference proteome</keyword>
<dbReference type="Proteomes" id="UP001642260">
    <property type="component" value="Unassembled WGS sequence"/>
</dbReference>
<evidence type="ECO:0000313" key="3">
    <source>
        <dbReference type="EMBL" id="CAH8329581.1"/>
    </source>
</evidence>
<dbReference type="InterPro" id="IPR051026">
    <property type="entry name" value="PI/PC_transfer"/>
</dbReference>
<accession>A0ABC8JII2</accession>
<keyword evidence="2" id="KW-1133">Transmembrane helix</keyword>
<feature type="coiled-coil region" evidence="1">
    <location>
        <begin position="115"/>
        <end position="149"/>
    </location>
</feature>
<sequence>MKPMHRRSKLQPLTRLESYVRKGPPKKVGGSLVGGVMAFVMGIVAMVRLSKDAPRKITEAAIYGNSVCYEESRSRKTKVQFATPVSSSEYMLMMKRMAELEEKCKLLDLKPTNIESEKEEKLQAALNRVQVLEQQLTQTQKALEEAVVSQREILAYIDKKKKKKMKKKKLFLGF</sequence>
<name>A0ABC8JII2_ERUVS</name>
<reference evidence="3 4" key="1">
    <citation type="submission" date="2022-03" db="EMBL/GenBank/DDBJ databases">
        <authorList>
            <person name="Macdonald S."/>
            <person name="Ahmed S."/>
            <person name="Newling K."/>
        </authorList>
    </citation>
    <scope>NUCLEOTIDE SEQUENCE [LARGE SCALE GENOMIC DNA]</scope>
</reference>
<organism evidence="3 4">
    <name type="scientific">Eruca vesicaria subsp. sativa</name>
    <name type="common">Garden rocket</name>
    <name type="synonym">Eruca sativa</name>
    <dbReference type="NCBI Taxonomy" id="29727"/>
    <lineage>
        <taxon>Eukaryota</taxon>
        <taxon>Viridiplantae</taxon>
        <taxon>Streptophyta</taxon>
        <taxon>Embryophyta</taxon>
        <taxon>Tracheophyta</taxon>
        <taxon>Spermatophyta</taxon>
        <taxon>Magnoliopsida</taxon>
        <taxon>eudicotyledons</taxon>
        <taxon>Gunneridae</taxon>
        <taxon>Pentapetalae</taxon>
        <taxon>rosids</taxon>
        <taxon>malvids</taxon>
        <taxon>Brassicales</taxon>
        <taxon>Brassicaceae</taxon>
        <taxon>Brassiceae</taxon>
        <taxon>Eruca</taxon>
    </lineage>
</organism>
<dbReference type="EMBL" id="CAKOAT010110710">
    <property type="protein sequence ID" value="CAH8329581.1"/>
    <property type="molecule type" value="Genomic_DNA"/>
</dbReference>
<evidence type="ECO:0000256" key="2">
    <source>
        <dbReference type="SAM" id="Phobius"/>
    </source>
</evidence>
<evidence type="ECO:0000313" key="4">
    <source>
        <dbReference type="Proteomes" id="UP001642260"/>
    </source>
</evidence>
<dbReference type="PANTHER" id="PTHR45657:SF39">
    <property type="entry name" value="PHOSPHATIDYLINOSITOL_PHOSPHATIDYLCHOLINE TRANSFER PROTEIN SFH1-RELATED"/>
    <property type="match status" value="1"/>
</dbReference>
<protein>
    <submittedName>
        <fullName evidence="3">Uncharacterized protein</fullName>
    </submittedName>
</protein>
<gene>
    <name evidence="3" type="ORF">ERUC_LOCUS11649</name>
</gene>
<dbReference type="PANTHER" id="PTHR45657">
    <property type="entry name" value="CRAL-TRIO DOMAIN-CONTAINING PROTEIN YKL091C-RELATED"/>
    <property type="match status" value="1"/>
</dbReference>
<comment type="caution">
    <text evidence="3">The sequence shown here is derived from an EMBL/GenBank/DDBJ whole genome shotgun (WGS) entry which is preliminary data.</text>
</comment>
<keyword evidence="2" id="KW-0812">Transmembrane</keyword>
<evidence type="ECO:0000256" key="1">
    <source>
        <dbReference type="SAM" id="Coils"/>
    </source>
</evidence>